<dbReference type="FunFam" id="3.40.50.300:FF:000032">
    <property type="entry name" value="Export ABC transporter ATP-binding protein"/>
    <property type="match status" value="1"/>
</dbReference>
<dbReference type="AlphaFoldDB" id="A0A383RLW2"/>
<evidence type="ECO:0000313" key="7">
    <source>
        <dbReference type="Proteomes" id="UP000304148"/>
    </source>
</evidence>
<dbReference type="InterPro" id="IPR003439">
    <property type="entry name" value="ABC_transporter-like_ATP-bd"/>
</dbReference>
<name>A0A383RLW2_PAEAL</name>
<dbReference type="PROSITE" id="PS00211">
    <property type="entry name" value="ABC_TRANSPORTER_1"/>
    <property type="match status" value="1"/>
</dbReference>
<evidence type="ECO:0000256" key="4">
    <source>
        <dbReference type="ARBA" id="ARBA00022840"/>
    </source>
</evidence>
<dbReference type="GO" id="GO:0022857">
    <property type="term" value="F:transmembrane transporter activity"/>
    <property type="evidence" value="ECO:0007669"/>
    <property type="project" value="UniProtKB-ARBA"/>
</dbReference>
<dbReference type="Gene3D" id="3.40.50.300">
    <property type="entry name" value="P-loop containing nucleotide triphosphate hydrolases"/>
    <property type="match status" value="1"/>
</dbReference>
<evidence type="ECO:0000256" key="1">
    <source>
        <dbReference type="ARBA" id="ARBA00005417"/>
    </source>
</evidence>
<dbReference type="Pfam" id="PF00005">
    <property type="entry name" value="ABC_tran"/>
    <property type="match status" value="1"/>
</dbReference>
<dbReference type="PANTHER" id="PTHR42798">
    <property type="entry name" value="LIPOPROTEIN-RELEASING SYSTEM ATP-BINDING PROTEIN LOLD"/>
    <property type="match status" value="1"/>
</dbReference>
<evidence type="ECO:0000259" key="5">
    <source>
        <dbReference type="PROSITE" id="PS50893"/>
    </source>
</evidence>
<dbReference type="InterPro" id="IPR003593">
    <property type="entry name" value="AAA+_ATPase"/>
</dbReference>
<keyword evidence="3" id="KW-0547">Nucleotide-binding</keyword>
<gene>
    <name evidence="6" type="ORF">PBLR_15894</name>
</gene>
<dbReference type="GO" id="GO:0016887">
    <property type="term" value="F:ATP hydrolysis activity"/>
    <property type="evidence" value="ECO:0007669"/>
    <property type="project" value="InterPro"/>
</dbReference>
<dbReference type="EMBL" id="LS992241">
    <property type="protein sequence ID" value="SYX87464.1"/>
    <property type="molecule type" value="Genomic_DNA"/>
</dbReference>
<reference evidence="7" key="1">
    <citation type="submission" date="2018-08" db="EMBL/GenBank/DDBJ databases">
        <authorList>
            <person name="Chevrot R."/>
        </authorList>
    </citation>
    <scope>NUCLEOTIDE SEQUENCE [LARGE SCALE GENOMIC DNA]</scope>
</reference>
<evidence type="ECO:0000256" key="2">
    <source>
        <dbReference type="ARBA" id="ARBA00022448"/>
    </source>
</evidence>
<organism evidence="6 7">
    <name type="scientific">Paenibacillus alvei</name>
    <name type="common">Bacillus alvei</name>
    <dbReference type="NCBI Taxonomy" id="44250"/>
    <lineage>
        <taxon>Bacteria</taxon>
        <taxon>Bacillati</taxon>
        <taxon>Bacillota</taxon>
        <taxon>Bacilli</taxon>
        <taxon>Bacillales</taxon>
        <taxon>Paenibacillaceae</taxon>
        <taxon>Paenibacillus</taxon>
    </lineage>
</organism>
<dbReference type="SMART" id="SM00382">
    <property type="entry name" value="AAA"/>
    <property type="match status" value="1"/>
</dbReference>
<dbReference type="InterPro" id="IPR017911">
    <property type="entry name" value="MacB-like_ATP-bd"/>
</dbReference>
<evidence type="ECO:0000256" key="3">
    <source>
        <dbReference type="ARBA" id="ARBA00022741"/>
    </source>
</evidence>
<dbReference type="CDD" id="cd03255">
    <property type="entry name" value="ABC_MJ0796_LolCDE_FtsE"/>
    <property type="match status" value="1"/>
</dbReference>
<accession>A0A383RLW2</accession>
<dbReference type="GO" id="GO:0005524">
    <property type="term" value="F:ATP binding"/>
    <property type="evidence" value="ECO:0007669"/>
    <property type="project" value="UniProtKB-KW"/>
</dbReference>
<evidence type="ECO:0000313" key="6">
    <source>
        <dbReference type="EMBL" id="SYX87464.1"/>
    </source>
</evidence>
<keyword evidence="4 6" id="KW-0067">ATP-binding</keyword>
<dbReference type="SUPFAM" id="SSF52540">
    <property type="entry name" value="P-loop containing nucleoside triphosphate hydrolases"/>
    <property type="match status" value="1"/>
</dbReference>
<dbReference type="PANTHER" id="PTHR42798:SF6">
    <property type="entry name" value="CELL DIVISION ATP-BINDING PROTEIN FTSE"/>
    <property type="match status" value="1"/>
</dbReference>
<dbReference type="PROSITE" id="PS50893">
    <property type="entry name" value="ABC_TRANSPORTER_2"/>
    <property type="match status" value="1"/>
</dbReference>
<dbReference type="GO" id="GO:0098796">
    <property type="term" value="C:membrane protein complex"/>
    <property type="evidence" value="ECO:0007669"/>
    <property type="project" value="UniProtKB-ARBA"/>
</dbReference>
<keyword evidence="2" id="KW-0813">Transport</keyword>
<dbReference type="InterPro" id="IPR017871">
    <property type="entry name" value="ABC_transporter-like_CS"/>
</dbReference>
<feature type="domain" description="ABC transporter" evidence="5">
    <location>
        <begin position="3"/>
        <end position="224"/>
    </location>
</feature>
<proteinExistence type="inferred from homology"/>
<comment type="similarity">
    <text evidence="1">Belongs to the ABC transporter superfamily.</text>
</comment>
<protein>
    <submittedName>
        <fullName evidence="6">ABC transporter ATP-binding protein</fullName>
    </submittedName>
</protein>
<dbReference type="Proteomes" id="UP000304148">
    <property type="component" value="Chromosome"/>
</dbReference>
<dbReference type="RefSeq" id="WP_138189059.1">
    <property type="nucleotide sequence ID" value="NZ_LS992241.1"/>
</dbReference>
<dbReference type="InterPro" id="IPR027417">
    <property type="entry name" value="P-loop_NTPase"/>
</dbReference>
<sequence length="224" mass="24751">MILEGRSLCKYYGEGENLVKAIDHVDFSVERGEFISIIGKSGAGKSTLMHMIGGLEKPTSGEVIVNGTSLYELNNSELTIFRRQQIGFVFQAFNLVPMLNVWENIILPIGLDGKKADVTYIEELLHTLNIYDKRTSLPTALSGGQQQRVAIARAIASRPSIILADEPTGNLDSENSEDVLRLLRLAVDKYNHTLIIVTHNEEIAALADRTMRVVDGSILLEART</sequence>